<dbReference type="GO" id="GO:0022857">
    <property type="term" value="F:transmembrane transporter activity"/>
    <property type="evidence" value="ECO:0007669"/>
    <property type="project" value="InterPro"/>
</dbReference>
<dbReference type="KEGG" id="aab:A4R43_36965"/>
<keyword evidence="5 6" id="KW-0472">Membrane</keyword>
<dbReference type="Gene3D" id="1.20.1250.20">
    <property type="entry name" value="MFS general substrate transporter like domains"/>
    <property type="match status" value="1"/>
</dbReference>
<evidence type="ECO:0000256" key="2">
    <source>
        <dbReference type="ARBA" id="ARBA00022475"/>
    </source>
</evidence>
<feature type="transmembrane region" description="Helical" evidence="6">
    <location>
        <begin position="162"/>
        <end position="188"/>
    </location>
</feature>
<dbReference type="Proteomes" id="UP000250434">
    <property type="component" value="Chromosome"/>
</dbReference>
<evidence type="ECO:0000313" key="7">
    <source>
        <dbReference type="EMBL" id="AXB47358.1"/>
    </source>
</evidence>
<feature type="transmembrane region" description="Helical" evidence="6">
    <location>
        <begin position="285"/>
        <end position="304"/>
    </location>
</feature>
<name>A0A344LH34_9PSEU</name>
<dbReference type="OrthoDB" id="3227279at2"/>
<gene>
    <name evidence="7" type="ORF">A4R43_36965</name>
</gene>
<dbReference type="EMBL" id="CP015163">
    <property type="protein sequence ID" value="AXB47358.1"/>
    <property type="molecule type" value="Genomic_DNA"/>
</dbReference>
<sequence>MARASYAAVFRVPSFTAMWLSQVVSVAGDQLARVALAVLVFERTGSAGWTALAWALTFLADLLGGLFLAGLADRYPARVVLIAADLVRAGLVAVMLVPGLSIVALCAAVFAVQLLSAPFSAARASLLVKWLRPLGLHDLGVSVVSTTFQVALLIGLPLGGGLVALLGVPAVLLIDVATFLLSALVIAIGVRADVRMGPVAGMTPWERARAGARLISRRPKLRTLLLLACVAGFYTAPEGLAIPYAEQIGAGPAGAGWLLVANPAGTVLGNLVLARWVPQRWRLRLLGPLAIASCVVLLPSFAAPELWISLLLWTLCGVASAHDMVTQAAFVRETPEEQLGQAFGLAGAALRVAQGLGIVATGALAGLTGPAVAIGLTAAVGTVAAVVAAGAWRRASASPPAAAG</sequence>
<evidence type="ECO:0000256" key="3">
    <source>
        <dbReference type="ARBA" id="ARBA00022692"/>
    </source>
</evidence>
<dbReference type="PANTHER" id="PTHR23513">
    <property type="entry name" value="INTEGRAL MEMBRANE EFFLUX PROTEIN-RELATED"/>
    <property type="match status" value="1"/>
</dbReference>
<proteinExistence type="predicted"/>
<keyword evidence="3 6" id="KW-0812">Transmembrane</keyword>
<feature type="transmembrane region" description="Helical" evidence="6">
    <location>
        <begin position="254"/>
        <end position="273"/>
    </location>
</feature>
<dbReference type="InterPro" id="IPR036259">
    <property type="entry name" value="MFS_trans_sf"/>
</dbReference>
<keyword evidence="2" id="KW-1003">Cell membrane</keyword>
<accession>A0A344LH34</accession>
<keyword evidence="8" id="KW-1185">Reference proteome</keyword>
<dbReference type="CDD" id="cd06173">
    <property type="entry name" value="MFS_MefA_like"/>
    <property type="match status" value="1"/>
</dbReference>
<evidence type="ECO:0008006" key="9">
    <source>
        <dbReference type="Google" id="ProtNLM"/>
    </source>
</evidence>
<organism evidence="7 8">
    <name type="scientific">Amycolatopsis albispora</name>
    <dbReference type="NCBI Taxonomy" id="1804986"/>
    <lineage>
        <taxon>Bacteria</taxon>
        <taxon>Bacillati</taxon>
        <taxon>Actinomycetota</taxon>
        <taxon>Actinomycetes</taxon>
        <taxon>Pseudonocardiales</taxon>
        <taxon>Pseudonocardiaceae</taxon>
        <taxon>Amycolatopsis</taxon>
    </lineage>
</organism>
<evidence type="ECO:0000256" key="1">
    <source>
        <dbReference type="ARBA" id="ARBA00004651"/>
    </source>
</evidence>
<evidence type="ECO:0000256" key="4">
    <source>
        <dbReference type="ARBA" id="ARBA00022989"/>
    </source>
</evidence>
<dbReference type="PANTHER" id="PTHR23513:SF11">
    <property type="entry name" value="STAPHYLOFERRIN A TRANSPORTER"/>
    <property type="match status" value="1"/>
</dbReference>
<reference evidence="7 8" key="1">
    <citation type="submission" date="2016-04" db="EMBL/GenBank/DDBJ databases">
        <title>Complete genome sequence and analysis of deep-sea sediment isolate, Amycolatopsis sp. WP1.</title>
        <authorList>
            <person name="Wang H."/>
            <person name="Chen S."/>
            <person name="Wu Q."/>
        </authorList>
    </citation>
    <scope>NUCLEOTIDE SEQUENCE [LARGE SCALE GENOMIC DNA]</scope>
    <source>
        <strain evidence="7 8">WP1</strain>
    </source>
</reference>
<dbReference type="RefSeq" id="WP_113696415.1">
    <property type="nucleotide sequence ID" value="NZ_CP015163.1"/>
</dbReference>
<evidence type="ECO:0000313" key="8">
    <source>
        <dbReference type="Proteomes" id="UP000250434"/>
    </source>
</evidence>
<dbReference type="AlphaFoldDB" id="A0A344LH34"/>
<comment type="subcellular location">
    <subcellularLocation>
        <location evidence="1">Cell membrane</location>
        <topology evidence="1">Multi-pass membrane protein</topology>
    </subcellularLocation>
</comment>
<feature type="transmembrane region" description="Helical" evidence="6">
    <location>
        <begin position="51"/>
        <end position="72"/>
    </location>
</feature>
<feature type="transmembrane region" description="Helical" evidence="6">
    <location>
        <begin position="371"/>
        <end position="392"/>
    </location>
</feature>
<dbReference type="InterPro" id="IPR011701">
    <property type="entry name" value="MFS"/>
</dbReference>
<keyword evidence="4 6" id="KW-1133">Transmembrane helix</keyword>
<dbReference type="GO" id="GO:0005886">
    <property type="term" value="C:plasma membrane"/>
    <property type="evidence" value="ECO:0007669"/>
    <property type="project" value="UniProtKB-SubCell"/>
</dbReference>
<dbReference type="Pfam" id="PF07690">
    <property type="entry name" value="MFS_1"/>
    <property type="match status" value="2"/>
</dbReference>
<evidence type="ECO:0000256" key="5">
    <source>
        <dbReference type="ARBA" id="ARBA00023136"/>
    </source>
</evidence>
<evidence type="ECO:0000256" key="6">
    <source>
        <dbReference type="SAM" id="Phobius"/>
    </source>
</evidence>
<feature type="transmembrane region" description="Helical" evidence="6">
    <location>
        <begin position="223"/>
        <end position="242"/>
    </location>
</feature>
<protein>
    <recommendedName>
        <fullName evidence="9">MFS transporter</fullName>
    </recommendedName>
</protein>
<dbReference type="SUPFAM" id="SSF103473">
    <property type="entry name" value="MFS general substrate transporter"/>
    <property type="match status" value="1"/>
</dbReference>